<dbReference type="GO" id="GO:0004591">
    <property type="term" value="F:oxoglutarate dehydrogenase (succinyl-transferring) activity"/>
    <property type="evidence" value="ECO:0007669"/>
    <property type="project" value="TreeGrafter"/>
</dbReference>
<feature type="domain" description="Transketolase-like pyrimidine-binding" evidence="4">
    <location>
        <begin position="1"/>
        <end position="186"/>
    </location>
</feature>
<comment type="cofactor">
    <cofactor evidence="1">
        <name>thiamine diphosphate</name>
        <dbReference type="ChEBI" id="CHEBI:58937"/>
    </cofactor>
</comment>
<name>A0A382AHQ0_9ZZZZ</name>
<dbReference type="PANTHER" id="PTHR23152">
    <property type="entry name" value="2-OXOGLUTARATE DEHYDROGENASE"/>
    <property type="match status" value="1"/>
</dbReference>
<dbReference type="EMBL" id="UINC01025367">
    <property type="protein sequence ID" value="SVB00821.1"/>
    <property type="molecule type" value="Genomic_DNA"/>
</dbReference>
<keyword evidence="2" id="KW-0560">Oxidoreductase</keyword>
<dbReference type="Gene3D" id="3.40.50.11610">
    <property type="entry name" value="Multifunctional 2-oxoglutarate metabolism enzyme, C-terminal domain"/>
    <property type="match status" value="1"/>
</dbReference>
<dbReference type="Pfam" id="PF16870">
    <property type="entry name" value="OxoGdeHyase_C"/>
    <property type="match status" value="1"/>
</dbReference>
<feature type="non-terminal residue" evidence="5">
    <location>
        <position position="1"/>
    </location>
</feature>
<organism evidence="5">
    <name type="scientific">marine metagenome</name>
    <dbReference type="NCBI Taxonomy" id="408172"/>
    <lineage>
        <taxon>unclassified sequences</taxon>
        <taxon>metagenomes</taxon>
        <taxon>ecological metagenomes</taxon>
    </lineage>
</organism>
<dbReference type="InterPro" id="IPR005475">
    <property type="entry name" value="Transketolase-like_Pyr-bd"/>
</dbReference>
<dbReference type="Pfam" id="PF02779">
    <property type="entry name" value="Transket_pyr"/>
    <property type="match status" value="1"/>
</dbReference>
<dbReference type="InterPro" id="IPR031717">
    <property type="entry name" value="ODO-1/KGD_C"/>
</dbReference>
<evidence type="ECO:0000259" key="4">
    <source>
        <dbReference type="SMART" id="SM00861"/>
    </source>
</evidence>
<dbReference type="GO" id="GO:0006099">
    <property type="term" value="P:tricarboxylic acid cycle"/>
    <property type="evidence" value="ECO:0007669"/>
    <property type="project" value="TreeGrafter"/>
</dbReference>
<dbReference type="PANTHER" id="PTHR23152:SF4">
    <property type="entry name" value="2-OXOADIPATE DEHYDROGENASE COMPLEX COMPONENT E1"/>
    <property type="match status" value="1"/>
</dbReference>
<keyword evidence="3" id="KW-0786">Thiamine pyrophosphate</keyword>
<dbReference type="SUPFAM" id="SSF52518">
    <property type="entry name" value="Thiamin diphosphate-binding fold (THDP-binding)"/>
    <property type="match status" value="1"/>
</dbReference>
<dbReference type="AlphaFoldDB" id="A0A382AHQ0"/>
<dbReference type="Gene3D" id="3.40.50.12470">
    <property type="match status" value="1"/>
</dbReference>
<dbReference type="SMART" id="SM00861">
    <property type="entry name" value="Transket_pyr"/>
    <property type="match status" value="1"/>
</dbReference>
<evidence type="ECO:0000256" key="3">
    <source>
        <dbReference type="ARBA" id="ARBA00023052"/>
    </source>
</evidence>
<evidence type="ECO:0000256" key="1">
    <source>
        <dbReference type="ARBA" id="ARBA00001964"/>
    </source>
</evidence>
<dbReference type="GO" id="GO:0005829">
    <property type="term" value="C:cytosol"/>
    <property type="evidence" value="ECO:0007669"/>
    <property type="project" value="TreeGrafter"/>
</dbReference>
<gene>
    <name evidence="5" type="ORF">METZ01_LOCUS153675</name>
</gene>
<accession>A0A382AHQ0</accession>
<sequence length="348" mass="40307">LAFGSLLEEGFPVRLVGQDSGRGTFSQRHSVLRDQKDNSRYIPLNNISKDQKRFEIVDSLLSELAVLGFEYGYSLVEPDTLTIWEAQFGDFANGAQVVIDQFIASGERKWTRASGLVMLLPHGYEGQGPEHSSSRLERFLQLCAKENLQVMNCTTPANYFHALRRQIHRDFRKPLVIMTPKSLLRNKLCVSNLEDFGKQNSFHRVLWDHATDPKENSFIKLKERNKIRKVILCSGKVYFDLLEAREKLKKDDVVLIRIEQLYPFPVKSLVKEIKAYKNNAKFYWCQEEPKNMGAWFSVRDYIQWTLDYIGANNNQISYIGRDTAASPATGYAKRHLFQQREIIEKVFK</sequence>
<reference evidence="5" key="1">
    <citation type="submission" date="2018-05" db="EMBL/GenBank/DDBJ databases">
        <authorList>
            <person name="Lanie J.A."/>
            <person name="Ng W.-L."/>
            <person name="Kazmierczak K.M."/>
            <person name="Andrzejewski T.M."/>
            <person name="Davidsen T.M."/>
            <person name="Wayne K.J."/>
            <person name="Tettelin H."/>
            <person name="Glass J.I."/>
            <person name="Rusch D."/>
            <person name="Podicherti R."/>
            <person name="Tsui H.-C.T."/>
            <person name="Winkler M.E."/>
        </authorList>
    </citation>
    <scope>NUCLEOTIDE SEQUENCE</scope>
</reference>
<dbReference type="GO" id="GO:0030976">
    <property type="term" value="F:thiamine pyrophosphate binding"/>
    <property type="evidence" value="ECO:0007669"/>
    <property type="project" value="InterPro"/>
</dbReference>
<dbReference type="InterPro" id="IPR042179">
    <property type="entry name" value="KGD_C_sf"/>
</dbReference>
<dbReference type="GO" id="GO:0045252">
    <property type="term" value="C:oxoglutarate dehydrogenase complex"/>
    <property type="evidence" value="ECO:0007669"/>
    <property type="project" value="TreeGrafter"/>
</dbReference>
<dbReference type="InterPro" id="IPR029061">
    <property type="entry name" value="THDP-binding"/>
</dbReference>
<protein>
    <recommendedName>
        <fullName evidence="4">Transketolase-like pyrimidine-binding domain-containing protein</fullName>
    </recommendedName>
</protein>
<dbReference type="InterPro" id="IPR011603">
    <property type="entry name" value="2oxoglutarate_DH_E1"/>
</dbReference>
<evidence type="ECO:0000256" key="2">
    <source>
        <dbReference type="ARBA" id="ARBA00023002"/>
    </source>
</evidence>
<evidence type="ECO:0000313" key="5">
    <source>
        <dbReference type="EMBL" id="SVB00821.1"/>
    </source>
</evidence>
<proteinExistence type="predicted"/>